<evidence type="ECO:0000313" key="2">
    <source>
        <dbReference type="EMBL" id="MDN3204551.1"/>
    </source>
</evidence>
<feature type="signal peptide" evidence="1">
    <location>
        <begin position="1"/>
        <end position="20"/>
    </location>
</feature>
<keyword evidence="1" id="KW-0732">Signal</keyword>
<protein>
    <submittedName>
        <fullName evidence="2">DUF4440 domain-containing protein</fullName>
    </submittedName>
</protein>
<feature type="chain" id="PRO_5046037654" evidence="1">
    <location>
        <begin position="21"/>
        <end position="153"/>
    </location>
</feature>
<gene>
    <name evidence="2" type="ORF">QVH07_10345</name>
</gene>
<sequence>MTKTTLILLAIFSLPLLGIAQEKTDKQQVEALIQNSFDELFSDFNSEKTSDYYTEDFLLLELGEIWSLEMVTEYFDQAKSNPNRTTRLNKFEFIKTVIDGDRAWTSYWNWATFKQGEKVVRELKWLESATAVRTEEGWRLDMLHSTRVEENED</sequence>
<dbReference type="SUPFAM" id="SSF54427">
    <property type="entry name" value="NTF2-like"/>
    <property type="match status" value="1"/>
</dbReference>
<evidence type="ECO:0000256" key="1">
    <source>
        <dbReference type="SAM" id="SignalP"/>
    </source>
</evidence>
<reference evidence="2" key="1">
    <citation type="submission" date="2023-06" db="EMBL/GenBank/DDBJ databases">
        <title>Robiginitalea aurantiacus sp. nov. and Algoriphagus sediminis sp. nov., isolated from coastal sediment.</title>
        <authorList>
            <person name="Zhou Z.Y."/>
            <person name="An J."/>
            <person name="Jia Y.W."/>
            <person name="Du Z.J."/>
        </authorList>
    </citation>
    <scope>NUCLEOTIDE SEQUENCE</scope>
    <source>
        <strain evidence="2">C2-7</strain>
    </source>
</reference>
<accession>A0ABT7YDL1</accession>
<evidence type="ECO:0000313" key="3">
    <source>
        <dbReference type="Proteomes" id="UP001171916"/>
    </source>
</evidence>
<dbReference type="RefSeq" id="WP_290000167.1">
    <property type="nucleotide sequence ID" value="NZ_JAUEPH010000004.1"/>
</dbReference>
<keyword evidence="3" id="KW-1185">Reference proteome</keyword>
<dbReference type="Gene3D" id="3.10.450.50">
    <property type="match status" value="1"/>
</dbReference>
<dbReference type="InterPro" id="IPR032710">
    <property type="entry name" value="NTF2-like_dom_sf"/>
</dbReference>
<dbReference type="Proteomes" id="UP001171916">
    <property type="component" value="Unassembled WGS sequence"/>
</dbReference>
<dbReference type="EMBL" id="JAUEPH010000004">
    <property type="protein sequence ID" value="MDN3204551.1"/>
    <property type="molecule type" value="Genomic_DNA"/>
</dbReference>
<proteinExistence type="predicted"/>
<name>A0ABT7YDL1_9BACT</name>
<organism evidence="2 3">
    <name type="scientific">Algoriphagus sediminis</name>
    <dbReference type="NCBI Taxonomy" id="3057113"/>
    <lineage>
        <taxon>Bacteria</taxon>
        <taxon>Pseudomonadati</taxon>
        <taxon>Bacteroidota</taxon>
        <taxon>Cytophagia</taxon>
        <taxon>Cytophagales</taxon>
        <taxon>Cyclobacteriaceae</taxon>
        <taxon>Algoriphagus</taxon>
    </lineage>
</organism>
<comment type="caution">
    <text evidence="2">The sequence shown here is derived from an EMBL/GenBank/DDBJ whole genome shotgun (WGS) entry which is preliminary data.</text>
</comment>